<evidence type="ECO:0000256" key="3">
    <source>
        <dbReference type="ARBA" id="ARBA00022679"/>
    </source>
</evidence>
<keyword evidence="5 10" id="KW-0418">Kinase</keyword>
<dbReference type="OrthoDB" id="5476445at2"/>
<dbReference type="PROSITE" id="PS50011">
    <property type="entry name" value="PROTEIN_KINASE_DOM"/>
    <property type="match status" value="1"/>
</dbReference>
<dbReference type="Gene3D" id="1.25.40.10">
    <property type="entry name" value="Tetratricopeptide repeat domain"/>
    <property type="match status" value="2"/>
</dbReference>
<dbReference type="PANTHER" id="PTHR24351">
    <property type="entry name" value="RIBOSOMAL PROTEIN S6 KINASE"/>
    <property type="match status" value="1"/>
</dbReference>
<dbReference type="SUPFAM" id="SSF52540">
    <property type="entry name" value="P-loop containing nucleoside triphosphate hydrolases"/>
    <property type="match status" value="1"/>
</dbReference>
<dbReference type="PROSITE" id="PS50005">
    <property type="entry name" value="TPR"/>
    <property type="match status" value="1"/>
</dbReference>
<dbReference type="KEGG" id="mri:Mal4_39190"/>
<feature type="binding site" evidence="8">
    <location>
        <position position="149"/>
    </location>
    <ligand>
        <name>ATP</name>
        <dbReference type="ChEBI" id="CHEBI:30616"/>
    </ligand>
</feature>
<dbReference type="RefSeq" id="WP_145370745.1">
    <property type="nucleotide sequence ID" value="NZ_CP036275.1"/>
</dbReference>
<accession>A0A517ZAQ6</accession>
<dbReference type="GO" id="GO:0004674">
    <property type="term" value="F:protein serine/threonine kinase activity"/>
    <property type="evidence" value="ECO:0007669"/>
    <property type="project" value="UniProtKB-KW"/>
</dbReference>
<feature type="domain" description="Protein kinase" evidence="9">
    <location>
        <begin position="120"/>
        <end position="384"/>
    </location>
</feature>
<evidence type="ECO:0000256" key="4">
    <source>
        <dbReference type="ARBA" id="ARBA00022741"/>
    </source>
</evidence>
<evidence type="ECO:0000256" key="6">
    <source>
        <dbReference type="ARBA" id="ARBA00022840"/>
    </source>
</evidence>
<dbReference type="Pfam" id="PF13191">
    <property type="entry name" value="AAA_16"/>
    <property type="match status" value="1"/>
</dbReference>
<evidence type="ECO:0000256" key="8">
    <source>
        <dbReference type="PROSITE-ProRule" id="PRU10141"/>
    </source>
</evidence>
<evidence type="ECO:0000259" key="9">
    <source>
        <dbReference type="PROSITE" id="PS50011"/>
    </source>
</evidence>
<dbReference type="SMART" id="SM00028">
    <property type="entry name" value="TPR"/>
    <property type="match status" value="4"/>
</dbReference>
<dbReference type="Gene3D" id="1.10.510.10">
    <property type="entry name" value="Transferase(Phosphotransferase) domain 1"/>
    <property type="match status" value="1"/>
</dbReference>
<sequence>MNNPADVNDFDAIKSLCRDFRHRVKAGDAPHIEEYLPRVGEAARPNLFQNLLNLEVQFRNRQGETPSSNEYRQRFPQYAREIRQAFFESTLMSMDARVETPADVQTIQFGMPATRTLGEYELLRELGRGGFGVVYEARHRHRHDRVALKTLPVGLDGAAPAENHAERLHRFRREFRSLSDINHPNLVGMQSLEVDGNQWFFTMDLVEGIDFLEYVRPDDELNETRLRSTLAQLVQGITALHSQGIVHRDLKPANVMVDGDGHVVVLDFGLVAELQQRTDQTMSMQSRQFGGTPLFAAPEQFSGTRSMASDWYAVGVMLYQALTGDLPFRGTNVEILVAKQQEAAPTLTGRNGVPADLAGLIDRLLEKEPERRPSGEAIAKSLGIRVESARTDSTDSSLLASSGSSDLFLIGREPQLAELEHARRDLLERREPVAVFLRGKSGEGKTSLAEAFLTPLRRSHEVLVLSGRCYDRESVPFKAIDSVIDALMAYLRGRSADELQRLLPDDIPLLAHLFPVLCRVEAINDRATMSVSGGIDSRQIRYRAFAALRDLLSTIGQSTPVVLFIDDLQWGDADSAEVLHGLLQPPDPPAVMLLGSYRRDEAENSPFLQQWASRDSSNTSGAPVRNVDVGPLTEEQCLAFLTTRLGTSCDSLEAPARRLFADSQGNPYFLEQLLEGFNPATGEFEQIPLQEVIARRLTRLPADATSLLETIAVGGQAVSVEEAAAVSGQEDHVYSTLTHMRSERLVRLIGTSEQQQVDTYHDKIRETILADLNDEHRRQLHLEFGERIEGNEGYDAEALLRDLRLSDTRDAQQQTGARIFDLAHHFHEANAPRAFAYQLLAGQAALANYAADEAISYFERAQHSLPDTAAPDTRFFLWYSMGRSQFIRRKAADARELFERALEAAATDIDRARAWCEIGATHAQASRYEDAIAAFDECLALLGQPRPKSQIRQLLSFFTDSLIILLSRPKQDSQSRYSTSEIEKHRLYTVVLTTMAKAMLDNHSAGMLYSAARGCRVSYKSGSAGDKLIDTGHLSLSWGTLSMPFVTRRLLRRCTEFAVGLRDPGVRGKYLMHIGWAYYFIGDLDRARSVVEPALPLLRRSGLAYESTYCPHMLRHIAFFTQSAGDERRYGQTVLDSATAIGNAQHACWGTYDVAVAAARAGHLEEAREFMGRALEMLSGERYYMTEAIRGASLGYVLLQCSDYDGARELSGPAWEICKQKMKLLDVTAFALPVLIESTLGPEWHKGIDRSTKRSVRKLAWWARAMFRSLPNHQPHLLRMLGRYDAACGRTKKAQRRFRQSIDLAKKKGMSYPAARALLDLAAVQEEGREENRREAVELLKAMESVIPRAEAWQLGENPDEACVAPEEA</sequence>
<keyword evidence="7" id="KW-0802">TPR repeat</keyword>
<dbReference type="InterPro" id="IPR000719">
    <property type="entry name" value="Prot_kinase_dom"/>
</dbReference>
<dbReference type="InterPro" id="IPR011990">
    <property type="entry name" value="TPR-like_helical_dom_sf"/>
</dbReference>
<dbReference type="EMBL" id="CP036275">
    <property type="protein sequence ID" value="QDU39574.1"/>
    <property type="molecule type" value="Genomic_DNA"/>
</dbReference>
<dbReference type="Pfam" id="PF00069">
    <property type="entry name" value="Pkinase"/>
    <property type="match status" value="1"/>
</dbReference>
<dbReference type="InterPro" id="IPR019734">
    <property type="entry name" value="TPR_rpt"/>
</dbReference>
<evidence type="ECO:0000256" key="5">
    <source>
        <dbReference type="ARBA" id="ARBA00022777"/>
    </source>
</evidence>
<evidence type="ECO:0000313" key="11">
    <source>
        <dbReference type="Proteomes" id="UP000320496"/>
    </source>
</evidence>
<protein>
    <submittedName>
        <fullName evidence="10">Serine/threonine-protein kinase PrkC</fullName>
        <ecNumber evidence="10">2.7.11.1</ecNumber>
    </submittedName>
</protein>
<dbReference type="SUPFAM" id="SSF48452">
    <property type="entry name" value="TPR-like"/>
    <property type="match status" value="1"/>
</dbReference>
<evidence type="ECO:0000256" key="7">
    <source>
        <dbReference type="PROSITE-ProRule" id="PRU00339"/>
    </source>
</evidence>
<keyword evidence="4 8" id="KW-0547">Nucleotide-binding</keyword>
<dbReference type="InterPro" id="IPR041664">
    <property type="entry name" value="AAA_16"/>
</dbReference>
<keyword evidence="6 8" id="KW-0067">ATP-binding</keyword>
<dbReference type="PROSITE" id="PS00108">
    <property type="entry name" value="PROTEIN_KINASE_ST"/>
    <property type="match status" value="1"/>
</dbReference>
<dbReference type="InterPro" id="IPR008271">
    <property type="entry name" value="Ser/Thr_kinase_AS"/>
</dbReference>
<dbReference type="SUPFAM" id="SSF56112">
    <property type="entry name" value="Protein kinase-like (PK-like)"/>
    <property type="match status" value="1"/>
</dbReference>
<dbReference type="Gene3D" id="3.40.50.300">
    <property type="entry name" value="P-loop containing nucleotide triphosphate hydrolases"/>
    <property type="match status" value="1"/>
</dbReference>
<proteinExistence type="predicted"/>
<dbReference type="PROSITE" id="PS00107">
    <property type="entry name" value="PROTEIN_KINASE_ATP"/>
    <property type="match status" value="1"/>
</dbReference>
<keyword evidence="11" id="KW-1185">Reference proteome</keyword>
<evidence type="ECO:0000256" key="2">
    <source>
        <dbReference type="ARBA" id="ARBA00022553"/>
    </source>
</evidence>
<dbReference type="Proteomes" id="UP000320496">
    <property type="component" value="Chromosome"/>
</dbReference>
<dbReference type="InterPro" id="IPR011009">
    <property type="entry name" value="Kinase-like_dom_sf"/>
</dbReference>
<dbReference type="SMART" id="SM00220">
    <property type="entry name" value="S_TKc"/>
    <property type="match status" value="1"/>
</dbReference>
<keyword evidence="3 10" id="KW-0808">Transferase</keyword>
<dbReference type="InterPro" id="IPR017441">
    <property type="entry name" value="Protein_kinase_ATP_BS"/>
</dbReference>
<keyword evidence="1" id="KW-0723">Serine/threonine-protein kinase</keyword>
<dbReference type="EC" id="2.7.11.1" evidence="10"/>
<evidence type="ECO:0000256" key="1">
    <source>
        <dbReference type="ARBA" id="ARBA00022527"/>
    </source>
</evidence>
<organism evidence="10 11">
    <name type="scientific">Maioricimonas rarisocia</name>
    <dbReference type="NCBI Taxonomy" id="2528026"/>
    <lineage>
        <taxon>Bacteria</taxon>
        <taxon>Pseudomonadati</taxon>
        <taxon>Planctomycetota</taxon>
        <taxon>Planctomycetia</taxon>
        <taxon>Planctomycetales</taxon>
        <taxon>Planctomycetaceae</taxon>
        <taxon>Maioricimonas</taxon>
    </lineage>
</organism>
<reference evidence="10 11" key="1">
    <citation type="submission" date="2019-02" db="EMBL/GenBank/DDBJ databases">
        <title>Deep-cultivation of Planctomycetes and their phenomic and genomic characterization uncovers novel biology.</title>
        <authorList>
            <person name="Wiegand S."/>
            <person name="Jogler M."/>
            <person name="Boedeker C."/>
            <person name="Pinto D."/>
            <person name="Vollmers J."/>
            <person name="Rivas-Marin E."/>
            <person name="Kohn T."/>
            <person name="Peeters S.H."/>
            <person name="Heuer A."/>
            <person name="Rast P."/>
            <person name="Oberbeckmann S."/>
            <person name="Bunk B."/>
            <person name="Jeske O."/>
            <person name="Meyerdierks A."/>
            <person name="Storesund J.E."/>
            <person name="Kallscheuer N."/>
            <person name="Luecker S."/>
            <person name="Lage O.M."/>
            <person name="Pohl T."/>
            <person name="Merkel B.J."/>
            <person name="Hornburger P."/>
            <person name="Mueller R.-W."/>
            <person name="Bruemmer F."/>
            <person name="Labrenz M."/>
            <person name="Spormann A.M."/>
            <person name="Op den Camp H."/>
            <person name="Overmann J."/>
            <person name="Amann R."/>
            <person name="Jetten M.S.M."/>
            <person name="Mascher T."/>
            <person name="Medema M.H."/>
            <person name="Devos D.P."/>
            <person name="Kaster A.-K."/>
            <person name="Ovreas L."/>
            <person name="Rohde M."/>
            <person name="Galperin M.Y."/>
            <person name="Jogler C."/>
        </authorList>
    </citation>
    <scope>NUCLEOTIDE SEQUENCE [LARGE SCALE GENOMIC DNA]</scope>
    <source>
        <strain evidence="10 11">Mal4</strain>
    </source>
</reference>
<gene>
    <name evidence="10" type="primary">prkC_20</name>
    <name evidence="10" type="ORF">Mal4_39190</name>
</gene>
<dbReference type="InterPro" id="IPR027417">
    <property type="entry name" value="P-loop_NTPase"/>
</dbReference>
<name>A0A517ZAQ6_9PLAN</name>
<dbReference type="CDD" id="cd14014">
    <property type="entry name" value="STKc_PknB_like"/>
    <property type="match status" value="1"/>
</dbReference>
<dbReference type="GO" id="GO:0005524">
    <property type="term" value="F:ATP binding"/>
    <property type="evidence" value="ECO:0007669"/>
    <property type="project" value="UniProtKB-UniRule"/>
</dbReference>
<feature type="repeat" description="TPR" evidence="7">
    <location>
        <begin position="912"/>
        <end position="945"/>
    </location>
</feature>
<keyword evidence="2" id="KW-0597">Phosphoprotein</keyword>
<evidence type="ECO:0000313" key="10">
    <source>
        <dbReference type="EMBL" id="QDU39574.1"/>
    </source>
</evidence>